<name>A0A380TEH2_9ZZZZ</name>
<proteinExistence type="predicted"/>
<dbReference type="Gene3D" id="2.40.160.10">
    <property type="entry name" value="Porin"/>
    <property type="match status" value="1"/>
</dbReference>
<feature type="domain" description="Porin" evidence="1">
    <location>
        <begin position="27"/>
        <end position="358"/>
    </location>
</feature>
<sequence length="385" mass="40995">MAVRGRGAAQRLLVTAVVGAGTFTVSSVAAEERLHMRIAGSMQQWAVAAGQNINTGDGSDIDTAPLDQKHNSEIRFLGEADLAHAITIGLRVELEANTDDQQIGESFLFLEQAAAGRFEIGDTDNVAVSMQVSAPDGGISINDGDLLGIEAFVTPEGYEEGNTLIDSTALQLGDDTSGKFNYYTPRIAGLQFGASYIPRFEDGGSNNNSITRVDGQGPVSDGVALAINYTREFGDIEIEAYAGYLFGDSPSSAGSRAIHGAGAGLLVSLDDFEIGGSFAWSRGDVRDDFSLNGRSFDIGIAYEIERWRVGLTYLRGINEGSRADPADQRLDQLILSGTYELDAGVNLVAGFFYYDADGEKDLVADDEGVRSNCGFGFATALEIRF</sequence>
<dbReference type="SUPFAM" id="SSF56935">
    <property type="entry name" value="Porins"/>
    <property type="match status" value="1"/>
</dbReference>
<dbReference type="InterPro" id="IPR033900">
    <property type="entry name" value="Gram_neg_porin_domain"/>
</dbReference>
<dbReference type="AlphaFoldDB" id="A0A380TEH2"/>
<gene>
    <name evidence="2" type="ORF">DF3PB_2420006</name>
</gene>
<dbReference type="Pfam" id="PF13609">
    <property type="entry name" value="Porin_4"/>
    <property type="match status" value="1"/>
</dbReference>
<dbReference type="InterPro" id="IPR023614">
    <property type="entry name" value="Porin_dom_sf"/>
</dbReference>
<dbReference type="EMBL" id="UIDG01000160">
    <property type="protein sequence ID" value="SUS06121.1"/>
    <property type="molecule type" value="Genomic_DNA"/>
</dbReference>
<evidence type="ECO:0000259" key="1">
    <source>
        <dbReference type="Pfam" id="PF13609"/>
    </source>
</evidence>
<dbReference type="GO" id="GO:0016020">
    <property type="term" value="C:membrane"/>
    <property type="evidence" value="ECO:0007669"/>
    <property type="project" value="InterPro"/>
</dbReference>
<protein>
    <recommendedName>
        <fullName evidence="1">Porin domain-containing protein</fullName>
    </recommendedName>
</protein>
<organism evidence="2">
    <name type="scientific">metagenome</name>
    <dbReference type="NCBI Taxonomy" id="256318"/>
    <lineage>
        <taxon>unclassified sequences</taxon>
        <taxon>metagenomes</taxon>
    </lineage>
</organism>
<dbReference type="GO" id="GO:0015288">
    <property type="term" value="F:porin activity"/>
    <property type="evidence" value="ECO:0007669"/>
    <property type="project" value="InterPro"/>
</dbReference>
<accession>A0A380TEH2</accession>
<reference evidence="2" key="1">
    <citation type="submission" date="2018-07" db="EMBL/GenBank/DDBJ databases">
        <authorList>
            <person name="Quirk P.G."/>
            <person name="Krulwich T.A."/>
        </authorList>
    </citation>
    <scope>NUCLEOTIDE SEQUENCE</scope>
</reference>
<evidence type="ECO:0000313" key="2">
    <source>
        <dbReference type="EMBL" id="SUS06121.1"/>
    </source>
</evidence>